<dbReference type="Proteomes" id="UP000092730">
    <property type="component" value="Chromosome 1"/>
</dbReference>
<sequence length="770" mass="88266">MDIDKSAVPPPPRRKRSVKRCLCISCILLAIGVGIFIAVTLISAARTTIEWTRNPHKALLYNGTITPDLISAQVVKPLIDSQTKFDILFTVYARIPNEEVEDEKQRKEYADEGDWKAEEYTGNELAIAAKTGKSPVEIRYLPAERVIYQDVVFEELTLDDKDVEKMIKFELPLKRFYDDQIYPQDVRGAIALLPHRPSKLDRLDNFTSWKPEEGQYPVRINEKYIQSSNLYPKDEDHTIQWQALEQLTYAFPLIEFHNHGDPCNSTETKVDYEEFEDDLYASIRDEEEHVEKKDETSETGSQISKGPANTKHEKKPKSWMHPHIVARSHVYMIKETRFFDRKAYDKAHKELRKIACGKASSGNHISRFFCSRTYPANGHWENRFVLNPEGSDARKKNKELAYGPYLDAIYHAAGPKDVHALPVTRHNCSTSPTLTPDPETLPINFTLRFSSLTPARVSLLNNFVRYHRVAHNASDFERASSHNDWEQASGVFGAKKEGTHPIRRLIITTLRTFLAFPILILNLIYWYTRSTTVGINHPATYISSGGLLLTALVGIAQGFKDVDGWSDGVLLVLLTVFEIVPAILQLKATLPIELVWDGWWKFSVRRWRWSHNERNSMRRGTGVDQRIWVGVFILLFLILYIPLKYSLALIHPSILPPPPIPSTTPSIIRDIHESQIFTSLSRTLEIFSLILQVAHNHHNLTFAGNYKITTYMILGYTISELVYLFPSIIGEYHMRMGLAYITVIEVGIEAVLVWQAWKLPKVDQKVEEEN</sequence>
<feature type="transmembrane region" description="Helical" evidence="2">
    <location>
        <begin position="539"/>
        <end position="559"/>
    </location>
</feature>
<feature type="transmembrane region" description="Helical" evidence="2">
    <location>
        <begin position="505"/>
        <end position="527"/>
    </location>
</feature>
<reference evidence="4" key="2">
    <citation type="submission" date="2013-07" db="EMBL/GenBank/DDBJ databases">
        <authorList>
            <consortium name="The Broad Institute Genome Sequencing Platform"/>
            <person name="Cuomo C."/>
            <person name="Litvintseva A."/>
            <person name="Chen Y."/>
            <person name="Heitman J."/>
            <person name="Sun S."/>
            <person name="Springer D."/>
            <person name="Dromer F."/>
            <person name="Young S.K."/>
            <person name="Zeng Q."/>
            <person name="Gargeya S."/>
            <person name="Fitzgerald M."/>
            <person name="Abouelleil A."/>
            <person name="Alvarado L."/>
            <person name="Berlin A.M."/>
            <person name="Chapman S.B."/>
            <person name="Dewar J."/>
            <person name="Goldberg J."/>
            <person name="Griggs A."/>
            <person name="Gujja S."/>
            <person name="Hansen M."/>
            <person name="Howarth C."/>
            <person name="Imamovic A."/>
            <person name="Larimer J."/>
            <person name="McCowan C."/>
            <person name="Murphy C."/>
            <person name="Pearson M."/>
            <person name="Priest M."/>
            <person name="Roberts A."/>
            <person name="Saif S."/>
            <person name="Shea T."/>
            <person name="Sykes S."/>
            <person name="Wortman J."/>
            <person name="Nusbaum C."/>
            <person name="Birren B."/>
        </authorList>
    </citation>
    <scope>NUCLEOTIDE SEQUENCE</scope>
    <source>
        <strain evidence="4">CBS 10118</strain>
    </source>
</reference>
<dbReference type="EMBL" id="CP144541">
    <property type="protein sequence ID" value="WVW80480.1"/>
    <property type="molecule type" value="Genomic_DNA"/>
</dbReference>
<feature type="transmembrane region" description="Helical" evidence="2">
    <location>
        <begin position="21"/>
        <end position="45"/>
    </location>
</feature>
<name>A0A1B9GF32_9TREE</name>
<evidence type="ECO:0000313" key="4">
    <source>
        <dbReference type="EMBL" id="WVW80480.1"/>
    </source>
</evidence>
<keyword evidence="5" id="KW-1185">Reference proteome</keyword>
<accession>A0A1B9GF32</accession>
<dbReference type="GeneID" id="30205551"/>
<dbReference type="VEuPathDB" id="FungiDB:I302_01152"/>
<gene>
    <name evidence="3" type="ORF">I302_01152</name>
    <name evidence="4" type="ORF">I302_102462</name>
</gene>
<dbReference type="EMBL" id="KI894018">
    <property type="protein sequence ID" value="OCF29643.1"/>
    <property type="molecule type" value="Genomic_DNA"/>
</dbReference>
<evidence type="ECO:0000313" key="3">
    <source>
        <dbReference type="EMBL" id="OCF29643.1"/>
    </source>
</evidence>
<reference evidence="3" key="1">
    <citation type="submission" date="2013-07" db="EMBL/GenBank/DDBJ databases">
        <title>The Genome Sequence of Cryptococcus bestiolae CBS10118.</title>
        <authorList>
            <consortium name="The Broad Institute Genome Sequencing Platform"/>
            <person name="Cuomo C."/>
            <person name="Litvintseva A."/>
            <person name="Chen Y."/>
            <person name="Heitman J."/>
            <person name="Sun S."/>
            <person name="Springer D."/>
            <person name="Dromer F."/>
            <person name="Young S.K."/>
            <person name="Zeng Q."/>
            <person name="Gargeya S."/>
            <person name="Fitzgerald M."/>
            <person name="Abouelleil A."/>
            <person name="Alvarado L."/>
            <person name="Berlin A.M."/>
            <person name="Chapman S.B."/>
            <person name="Dewar J."/>
            <person name="Goldberg J."/>
            <person name="Griggs A."/>
            <person name="Gujja S."/>
            <person name="Hansen M."/>
            <person name="Howarth C."/>
            <person name="Imamovic A."/>
            <person name="Larimer J."/>
            <person name="McCowan C."/>
            <person name="Murphy C."/>
            <person name="Pearson M."/>
            <person name="Priest M."/>
            <person name="Roberts A."/>
            <person name="Saif S."/>
            <person name="Shea T."/>
            <person name="Sykes S."/>
            <person name="Wortman J."/>
            <person name="Nusbaum C."/>
            <person name="Birren B."/>
        </authorList>
    </citation>
    <scope>NUCLEOTIDE SEQUENCE [LARGE SCALE GENOMIC DNA]</scope>
    <source>
        <strain evidence="3">CBS 10118</strain>
    </source>
</reference>
<evidence type="ECO:0000256" key="2">
    <source>
        <dbReference type="SAM" id="Phobius"/>
    </source>
</evidence>
<reference evidence="4" key="4">
    <citation type="submission" date="2024-02" db="EMBL/GenBank/DDBJ databases">
        <title>Comparative genomics of Cryptococcus and Kwoniella reveals pathogenesis evolution and contrasting modes of karyotype evolution via chromosome fusion or intercentromeric recombination.</title>
        <authorList>
            <person name="Coelho M.A."/>
            <person name="David-Palma M."/>
            <person name="Shea T."/>
            <person name="Bowers K."/>
            <person name="McGinley-Smith S."/>
            <person name="Mohammad A.W."/>
            <person name="Gnirke A."/>
            <person name="Yurkov A.M."/>
            <person name="Nowrousian M."/>
            <person name="Sun S."/>
            <person name="Cuomo C.A."/>
            <person name="Heitman J."/>
        </authorList>
    </citation>
    <scope>NUCLEOTIDE SEQUENCE</scope>
    <source>
        <strain evidence="4">CBS 10118</strain>
    </source>
</reference>
<dbReference type="AlphaFoldDB" id="A0A1B9GF32"/>
<evidence type="ECO:0000313" key="5">
    <source>
        <dbReference type="Proteomes" id="UP000092730"/>
    </source>
</evidence>
<dbReference type="RefSeq" id="XP_019050713.1">
    <property type="nucleotide sequence ID" value="XM_019187835.1"/>
</dbReference>
<feature type="region of interest" description="Disordered" evidence="1">
    <location>
        <begin position="286"/>
        <end position="318"/>
    </location>
</feature>
<dbReference type="OrthoDB" id="2548253at2759"/>
<feature type="transmembrane region" description="Helical" evidence="2">
    <location>
        <begin position="708"/>
        <end position="725"/>
    </location>
</feature>
<feature type="transmembrane region" description="Helical" evidence="2">
    <location>
        <begin position="737"/>
        <end position="757"/>
    </location>
</feature>
<dbReference type="KEGG" id="kbi:30205551"/>
<reference evidence="3" key="3">
    <citation type="submission" date="2014-01" db="EMBL/GenBank/DDBJ databases">
        <title>Evolution of pathogenesis and genome organization in the Tremellales.</title>
        <authorList>
            <person name="Cuomo C."/>
            <person name="Litvintseva A."/>
            <person name="Heitman J."/>
            <person name="Chen Y."/>
            <person name="Sun S."/>
            <person name="Springer D."/>
            <person name="Dromer F."/>
            <person name="Young S."/>
            <person name="Zeng Q."/>
            <person name="Chapman S."/>
            <person name="Gujja S."/>
            <person name="Saif S."/>
            <person name="Birren B."/>
        </authorList>
    </citation>
    <scope>NUCLEOTIDE SEQUENCE</scope>
    <source>
        <strain evidence="3">CBS 10118</strain>
    </source>
</reference>
<feature type="compositionally biased region" description="Basic and acidic residues" evidence="1">
    <location>
        <begin position="286"/>
        <end position="296"/>
    </location>
</feature>
<keyword evidence="2" id="KW-0472">Membrane</keyword>
<protein>
    <submittedName>
        <fullName evidence="3">Uncharacterized protein</fullName>
    </submittedName>
</protein>
<keyword evidence="2" id="KW-0812">Transmembrane</keyword>
<proteinExistence type="predicted"/>
<organism evidence="3">
    <name type="scientific">Kwoniella bestiolae CBS 10118</name>
    <dbReference type="NCBI Taxonomy" id="1296100"/>
    <lineage>
        <taxon>Eukaryota</taxon>
        <taxon>Fungi</taxon>
        <taxon>Dikarya</taxon>
        <taxon>Basidiomycota</taxon>
        <taxon>Agaricomycotina</taxon>
        <taxon>Tremellomycetes</taxon>
        <taxon>Tremellales</taxon>
        <taxon>Cryptococcaceae</taxon>
        <taxon>Kwoniella</taxon>
    </lineage>
</organism>
<keyword evidence="2" id="KW-1133">Transmembrane helix</keyword>
<evidence type="ECO:0000256" key="1">
    <source>
        <dbReference type="SAM" id="MobiDB-lite"/>
    </source>
</evidence>
<feature type="transmembrane region" description="Helical" evidence="2">
    <location>
        <begin position="627"/>
        <end position="643"/>
    </location>
</feature>